<evidence type="ECO:0000256" key="6">
    <source>
        <dbReference type="ARBA" id="ARBA00023187"/>
    </source>
</evidence>
<evidence type="ECO:0000256" key="4">
    <source>
        <dbReference type="ARBA" id="ARBA00022728"/>
    </source>
</evidence>
<dbReference type="GO" id="GO:0005681">
    <property type="term" value="C:spliceosomal complex"/>
    <property type="evidence" value="ECO:0007669"/>
    <property type="project" value="UniProtKB-KW"/>
</dbReference>
<comment type="similarity">
    <text evidence="2">Belongs to the snRNP Sm proteins family.</text>
</comment>
<dbReference type="GO" id="GO:0000956">
    <property type="term" value="P:nuclear-transcribed mRNA catabolic process"/>
    <property type="evidence" value="ECO:0007669"/>
    <property type="project" value="InterPro"/>
</dbReference>
<dbReference type="PANTHER" id="PTHR23338">
    <property type="entry name" value="SMALL NUCLEAR RIBONUCLEOPROTEIN SM"/>
    <property type="match status" value="1"/>
</dbReference>
<dbReference type="Gene3D" id="2.30.30.100">
    <property type="match status" value="1"/>
</dbReference>
<protein>
    <recommendedName>
        <fullName evidence="9">Sm domain-containing protein</fullName>
    </recommendedName>
</protein>
<dbReference type="SMART" id="SM00651">
    <property type="entry name" value="Sm"/>
    <property type="match status" value="1"/>
</dbReference>
<evidence type="ECO:0000256" key="3">
    <source>
        <dbReference type="ARBA" id="ARBA00022664"/>
    </source>
</evidence>
<dbReference type="CDD" id="cd01723">
    <property type="entry name" value="LSm4"/>
    <property type="match status" value="1"/>
</dbReference>
<evidence type="ECO:0000313" key="10">
    <source>
        <dbReference type="Ensembl" id="ENSEASP00005008686.1"/>
    </source>
</evidence>
<evidence type="ECO:0000256" key="7">
    <source>
        <dbReference type="ARBA" id="ARBA00023242"/>
    </source>
</evidence>
<dbReference type="SUPFAM" id="SSF50182">
    <property type="entry name" value="Sm-like ribonucleoproteins"/>
    <property type="match status" value="1"/>
</dbReference>
<feature type="compositionally biased region" description="Basic and acidic residues" evidence="8">
    <location>
        <begin position="79"/>
        <end position="89"/>
    </location>
</feature>
<dbReference type="InterPro" id="IPR010920">
    <property type="entry name" value="LSM_dom_sf"/>
</dbReference>
<feature type="region of interest" description="Disordered" evidence="8">
    <location>
        <begin position="77"/>
        <end position="101"/>
    </location>
</feature>
<keyword evidence="5" id="KW-0694">RNA-binding</keyword>
<keyword evidence="3" id="KW-0507">mRNA processing</keyword>
<dbReference type="AlphaFoldDB" id="A0A8C4PJ21"/>
<dbReference type="InterPro" id="IPR001163">
    <property type="entry name" value="Sm_dom_euk/arc"/>
</dbReference>
<evidence type="ECO:0000256" key="2">
    <source>
        <dbReference type="ARBA" id="ARBA00006850"/>
    </source>
</evidence>
<dbReference type="InterPro" id="IPR034101">
    <property type="entry name" value="Lsm4"/>
</dbReference>
<evidence type="ECO:0000256" key="8">
    <source>
        <dbReference type="SAM" id="MobiDB-lite"/>
    </source>
</evidence>
<evidence type="ECO:0000256" key="1">
    <source>
        <dbReference type="ARBA" id="ARBA00004123"/>
    </source>
</evidence>
<feature type="domain" description="Sm" evidence="9">
    <location>
        <begin position="111"/>
        <end position="160"/>
    </location>
</feature>
<keyword evidence="7" id="KW-0539">Nucleus</keyword>
<proteinExistence type="inferred from homology"/>
<name>A0A8C4PJ21_EQUAS</name>
<organism evidence="10">
    <name type="scientific">Equus asinus asinus</name>
    <dbReference type="NCBI Taxonomy" id="83772"/>
    <lineage>
        <taxon>Eukaryota</taxon>
        <taxon>Metazoa</taxon>
        <taxon>Chordata</taxon>
        <taxon>Craniata</taxon>
        <taxon>Vertebrata</taxon>
        <taxon>Euteleostomi</taxon>
        <taxon>Mammalia</taxon>
        <taxon>Eutheria</taxon>
        <taxon>Laurasiatheria</taxon>
        <taxon>Perissodactyla</taxon>
        <taxon>Equidae</taxon>
        <taxon>Equus</taxon>
    </lineage>
</organism>
<dbReference type="GO" id="GO:0000398">
    <property type="term" value="P:mRNA splicing, via spliceosome"/>
    <property type="evidence" value="ECO:0007669"/>
    <property type="project" value="InterPro"/>
</dbReference>
<dbReference type="Pfam" id="PF01423">
    <property type="entry name" value="LSM"/>
    <property type="match status" value="1"/>
</dbReference>
<accession>A0A8C4PJ21</accession>
<dbReference type="GO" id="GO:0003723">
    <property type="term" value="F:RNA binding"/>
    <property type="evidence" value="ECO:0007669"/>
    <property type="project" value="UniProtKB-KW"/>
</dbReference>
<sequence length="324" mass="35195">MRPCSHGLAPAHVAPPPFAALAEALYVPLPVFLQREHACSAPRAQQAPPYSAWIGCPSLKFHADWLVSLPLPFQPSGARRGDRPLERERRRQRRRKWPASSVPADTMLPLSLLKTAQNHPMLVELKNGETYNGHLVSCDNWMNINLREVICTSRVSALCPRVCAHHLEALRWGWSGRQRAWGQRGQGCTWTRGLLSLSILAHKWGEGLSLALVGGIDGVPPSAQHSWPARGGACGRCGAPCALDFAPVRAPPRWVLSWPAGLSCCVSVGRPPGYKSLLWAHPFLPPASSAFSPGCGQAIVVWPWAVQATRGRGQPSGPGLLFTS</sequence>
<reference evidence="10" key="1">
    <citation type="submission" date="2023-03" db="UniProtKB">
        <authorList>
            <consortium name="Ensembl"/>
        </authorList>
    </citation>
    <scope>IDENTIFICATION</scope>
</reference>
<comment type="subcellular location">
    <subcellularLocation>
        <location evidence="1">Nucleus</location>
    </subcellularLocation>
</comment>
<evidence type="ECO:0000256" key="5">
    <source>
        <dbReference type="ARBA" id="ARBA00022884"/>
    </source>
</evidence>
<keyword evidence="6" id="KW-0508">mRNA splicing</keyword>
<evidence type="ECO:0000259" key="9">
    <source>
        <dbReference type="SMART" id="SM00651"/>
    </source>
</evidence>
<keyword evidence="4" id="KW-0747">Spliceosome</keyword>
<dbReference type="Ensembl" id="ENSEAST00005009465.1">
    <property type="protein sequence ID" value="ENSEASP00005008686.1"/>
    <property type="gene ID" value="ENSEASG00005006236.1"/>
</dbReference>
<dbReference type="InterPro" id="IPR027141">
    <property type="entry name" value="LSm4/Sm_D1/D3"/>
</dbReference>